<keyword evidence="12" id="KW-1185">Reference proteome</keyword>
<feature type="compositionally biased region" description="Basic and acidic residues" evidence="9">
    <location>
        <begin position="1"/>
        <end position="16"/>
    </location>
</feature>
<comment type="caution">
    <text evidence="11">The sequence shown here is derived from an EMBL/GenBank/DDBJ whole genome shotgun (WGS) entry which is preliminary data.</text>
</comment>
<evidence type="ECO:0000313" key="11">
    <source>
        <dbReference type="EMBL" id="KAJ1520251.1"/>
    </source>
</evidence>
<gene>
    <name evidence="11" type="ORF">ONE63_004458</name>
</gene>
<name>A0AAV7X9D9_9NEOP</name>
<dbReference type="GO" id="GO:0031508">
    <property type="term" value="P:pericentric heterochromatin formation"/>
    <property type="evidence" value="ECO:0007669"/>
    <property type="project" value="TreeGrafter"/>
</dbReference>
<dbReference type="InterPro" id="IPR014001">
    <property type="entry name" value="Helicase_ATP-bd"/>
</dbReference>
<dbReference type="GO" id="GO:0016787">
    <property type="term" value="F:hydrolase activity"/>
    <property type="evidence" value="ECO:0007669"/>
    <property type="project" value="UniProtKB-KW"/>
</dbReference>
<feature type="compositionally biased region" description="Polar residues" evidence="9">
    <location>
        <begin position="445"/>
        <end position="493"/>
    </location>
</feature>
<dbReference type="GO" id="GO:0003682">
    <property type="term" value="F:chromatin binding"/>
    <property type="evidence" value="ECO:0007669"/>
    <property type="project" value="TreeGrafter"/>
</dbReference>
<protein>
    <recommendedName>
        <fullName evidence="10">Helicase ATP-binding domain-containing protein</fullName>
    </recommendedName>
</protein>
<dbReference type="Proteomes" id="UP001075354">
    <property type="component" value="Chromosome 15"/>
</dbReference>
<dbReference type="SMART" id="SM00487">
    <property type="entry name" value="DEXDc"/>
    <property type="match status" value="1"/>
</dbReference>
<dbReference type="GO" id="GO:0005634">
    <property type="term" value="C:nucleus"/>
    <property type="evidence" value="ECO:0007669"/>
    <property type="project" value="UniProtKB-SubCell"/>
</dbReference>
<dbReference type="InterPro" id="IPR027417">
    <property type="entry name" value="P-loop_NTPase"/>
</dbReference>
<keyword evidence="3" id="KW-0547">Nucleotide-binding</keyword>
<dbReference type="PROSITE" id="PS51192">
    <property type="entry name" value="HELICASE_ATP_BIND_1"/>
    <property type="match status" value="1"/>
</dbReference>
<evidence type="ECO:0000256" key="9">
    <source>
        <dbReference type="SAM" id="MobiDB-lite"/>
    </source>
</evidence>
<sequence>MSKDDPTFSINHELRSQNKSQRNSKTEMSEEEYRESIIQRTMQALAISEKFTELLIRRMQQNEKLQLQFGPSGIDSVTSPKGGKKRKAGNSPTERKGGKKRKGNDGSGEVVAGSTYVNAQELVVSTRQPKLLEGAVMRDYQLDGLEWLVALDLNGANGILADEMGLGKTLQVISLICFLVEMGVGSQAPFIVIGPLSTLHNWVAEFRKFAPKIPVILYHGNKDDRNSLRRQILKKVTVGNAETYPVVVTSFEVPLRDANLRHINWRYLIIDEGHRLKNHKCLLIKELRRYKSTNRLLLTGTPLQNNMTELWSLLNFILPSIVNDMDVFECWFDSSFLQASDANEKIVQAEEKDKVLTTLHKILKPFLLRRVKADVGLNIPPKKEIVVYAQMTPWQNRLYSAVVDKTLYSLQGRQPDLDDPVAIAKNIRLHKKSLLDIDSMENDVDTSGNTESSVLGTRNSLKSSVRSSPRLLTTPVKTPSASTRSSQKASLGTPTEERGSLGTPRLNGRRRRSAVKEGDYKLLANGVPLNAIREEPMFLDDDW</sequence>
<feature type="region of interest" description="Disordered" evidence="9">
    <location>
        <begin position="442"/>
        <end position="514"/>
    </location>
</feature>
<keyword evidence="5" id="KW-0347">Helicase</keyword>
<evidence type="ECO:0000256" key="8">
    <source>
        <dbReference type="ARBA" id="ARBA00023242"/>
    </source>
</evidence>
<feature type="region of interest" description="Disordered" evidence="9">
    <location>
        <begin position="1"/>
        <end position="35"/>
    </location>
</feature>
<dbReference type="GO" id="GO:0006346">
    <property type="term" value="P:DNA methylation-dependent constitutive heterochromatin formation"/>
    <property type="evidence" value="ECO:0007669"/>
    <property type="project" value="TreeGrafter"/>
</dbReference>
<evidence type="ECO:0000256" key="5">
    <source>
        <dbReference type="ARBA" id="ARBA00022806"/>
    </source>
</evidence>
<dbReference type="Pfam" id="PF00176">
    <property type="entry name" value="SNF2-rel_dom"/>
    <property type="match status" value="1"/>
</dbReference>
<dbReference type="AlphaFoldDB" id="A0AAV7X9D9"/>
<organism evidence="11 12">
    <name type="scientific">Megalurothrips usitatus</name>
    <name type="common">bean blossom thrips</name>
    <dbReference type="NCBI Taxonomy" id="439358"/>
    <lineage>
        <taxon>Eukaryota</taxon>
        <taxon>Metazoa</taxon>
        <taxon>Ecdysozoa</taxon>
        <taxon>Arthropoda</taxon>
        <taxon>Hexapoda</taxon>
        <taxon>Insecta</taxon>
        <taxon>Pterygota</taxon>
        <taxon>Neoptera</taxon>
        <taxon>Paraneoptera</taxon>
        <taxon>Thysanoptera</taxon>
        <taxon>Terebrantia</taxon>
        <taxon>Thripoidea</taxon>
        <taxon>Thripidae</taxon>
        <taxon>Megalurothrips</taxon>
    </lineage>
</organism>
<dbReference type="PANTHER" id="PTHR47161">
    <property type="entry name" value="LYMPHOID-SPECIFIC HELICASE"/>
    <property type="match status" value="1"/>
</dbReference>
<evidence type="ECO:0000256" key="1">
    <source>
        <dbReference type="ARBA" id="ARBA00004123"/>
    </source>
</evidence>
<proteinExistence type="inferred from homology"/>
<evidence type="ECO:0000256" key="2">
    <source>
        <dbReference type="ARBA" id="ARBA00007025"/>
    </source>
</evidence>
<dbReference type="EMBL" id="JAPTSV010000015">
    <property type="protein sequence ID" value="KAJ1520251.1"/>
    <property type="molecule type" value="Genomic_DNA"/>
</dbReference>
<accession>A0AAV7X9D9</accession>
<dbReference type="GO" id="GO:0005524">
    <property type="term" value="F:ATP binding"/>
    <property type="evidence" value="ECO:0007669"/>
    <property type="project" value="UniProtKB-KW"/>
</dbReference>
<keyword evidence="4" id="KW-0378">Hydrolase</keyword>
<dbReference type="GO" id="GO:0005721">
    <property type="term" value="C:pericentric heterochromatin"/>
    <property type="evidence" value="ECO:0007669"/>
    <property type="project" value="TreeGrafter"/>
</dbReference>
<feature type="domain" description="Helicase ATP-binding" evidence="10">
    <location>
        <begin position="149"/>
        <end position="320"/>
    </location>
</feature>
<evidence type="ECO:0000256" key="7">
    <source>
        <dbReference type="ARBA" id="ARBA00023054"/>
    </source>
</evidence>
<dbReference type="GO" id="GO:0044027">
    <property type="term" value="P:negative regulation of gene expression via chromosomal CpG island methylation"/>
    <property type="evidence" value="ECO:0007669"/>
    <property type="project" value="TreeGrafter"/>
</dbReference>
<comment type="similarity">
    <text evidence="2">Belongs to the SNF2/RAD54 helicase family.</text>
</comment>
<dbReference type="PANTHER" id="PTHR47161:SF1">
    <property type="entry name" value="LYMPHOID-SPECIFIC HELICASE"/>
    <property type="match status" value="1"/>
</dbReference>
<keyword evidence="8" id="KW-0539">Nucleus</keyword>
<evidence type="ECO:0000256" key="3">
    <source>
        <dbReference type="ARBA" id="ARBA00022741"/>
    </source>
</evidence>
<dbReference type="InterPro" id="IPR038718">
    <property type="entry name" value="SNF2-like_sf"/>
</dbReference>
<dbReference type="FunFam" id="3.40.50.10810:FF:000015">
    <property type="entry name" value="lymphoid-specific helicase isoform X1"/>
    <property type="match status" value="1"/>
</dbReference>
<dbReference type="Gene3D" id="3.40.50.10810">
    <property type="entry name" value="Tandem AAA-ATPase domain"/>
    <property type="match status" value="1"/>
</dbReference>
<feature type="region of interest" description="Disordered" evidence="9">
    <location>
        <begin position="67"/>
        <end position="110"/>
    </location>
</feature>
<dbReference type="InterPro" id="IPR000330">
    <property type="entry name" value="SNF2_N"/>
</dbReference>
<dbReference type="GO" id="GO:0004386">
    <property type="term" value="F:helicase activity"/>
    <property type="evidence" value="ECO:0007669"/>
    <property type="project" value="UniProtKB-KW"/>
</dbReference>
<evidence type="ECO:0000256" key="4">
    <source>
        <dbReference type="ARBA" id="ARBA00022801"/>
    </source>
</evidence>
<keyword evidence="7" id="KW-0175">Coiled coil</keyword>
<dbReference type="SUPFAM" id="SSF52540">
    <property type="entry name" value="P-loop containing nucleoside triphosphate hydrolases"/>
    <property type="match status" value="1"/>
</dbReference>
<evidence type="ECO:0000256" key="6">
    <source>
        <dbReference type="ARBA" id="ARBA00022840"/>
    </source>
</evidence>
<keyword evidence="6" id="KW-0067">ATP-binding</keyword>
<evidence type="ECO:0000259" key="10">
    <source>
        <dbReference type="PROSITE" id="PS51192"/>
    </source>
</evidence>
<reference evidence="11" key="1">
    <citation type="submission" date="2022-12" db="EMBL/GenBank/DDBJ databases">
        <title>Chromosome-level genome assembly of the bean flower thrips Megalurothrips usitatus.</title>
        <authorList>
            <person name="Ma L."/>
            <person name="Liu Q."/>
            <person name="Li H."/>
            <person name="Cai W."/>
        </authorList>
    </citation>
    <scope>NUCLEOTIDE SEQUENCE</scope>
    <source>
        <strain evidence="11">Cailab_2022a</strain>
    </source>
</reference>
<comment type="subcellular location">
    <subcellularLocation>
        <location evidence="1">Nucleus</location>
    </subcellularLocation>
</comment>
<evidence type="ECO:0000313" key="12">
    <source>
        <dbReference type="Proteomes" id="UP001075354"/>
    </source>
</evidence>